<proteinExistence type="predicted"/>
<keyword evidence="2" id="KW-1185">Reference proteome</keyword>
<evidence type="ECO:0000313" key="2">
    <source>
        <dbReference type="Proteomes" id="UP001144978"/>
    </source>
</evidence>
<dbReference type="Proteomes" id="UP001144978">
    <property type="component" value="Unassembled WGS sequence"/>
</dbReference>
<reference evidence="1" key="1">
    <citation type="submission" date="2022-08" db="EMBL/GenBank/DDBJ databases">
        <title>Genome Sequence of Pycnoporus sanguineus.</title>
        <authorList>
            <person name="Buettner E."/>
        </authorList>
    </citation>
    <scope>NUCLEOTIDE SEQUENCE</scope>
    <source>
        <strain evidence="1">CG-C14</strain>
    </source>
</reference>
<accession>A0ACC1MP66</accession>
<dbReference type="EMBL" id="JANSHE010006013">
    <property type="protein sequence ID" value="KAJ2968464.1"/>
    <property type="molecule type" value="Genomic_DNA"/>
</dbReference>
<sequence length="443" mass="50006">MTSSCSWSLCSAGGVKLVSGTERITLDNTLDERLRLLEDRMLPEIRADLFGPNPNHRHHAATVHTIINMLANAARNPSSPERDLPGMKFRGCSRFARRSRFRTSHSYHTAPIPPRPGKWQIVDTRYTIRIALRDPRTGPCPSPAPVRSLPPAAAAAAAAESRAEVVRGSGCPTLSARSSAPGWHVRKNSEGCLIEQSRYMPVSGPRRMGHVECLPWARCLLTYVQAEDDVRASRISSLAHGHARGRRVRSRPRSPATDVPCRLGCLPRAPGWEACGGNSGGQRVRYGGRCRRVAEDGRGGVFMWFERRFALQQKEMMREMRRVVAHESDRVITTVLAGPHERIIDRELYEIWRDMRWRGIVKARHLVLAIHDYYMQKLDDQQRAVASGSVSQRPVNEEEVWALRCLDLKNLQRIIEVLDYDASGFVTIQEVNQFTTSRPEGWR</sequence>
<evidence type="ECO:0000313" key="1">
    <source>
        <dbReference type="EMBL" id="KAJ2968464.1"/>
    </source>
</evidence>
<name>A0ACC1MP66_9APHY</name>
<protein>
    <submittedName>
        <fullName evidence="1">Uncharacterized protein</fullName>
    </submittedName>
</protein>
<gene>
    <name evidence="1" type="ORF">NUW54_g13209</name>
</gene>
<organism evidence="1 2">
    <name type="scientific">Trametes sanguinea</name>
    <dbReference type="NCBI Taxonomy" id="158606"/>
    <lineage>
        <taxon>Eukaryota</taxon>
        <taxon>Fungi</taxon>
        <taxon>Dikarya</taxon>
        <taxon>Basidiomycota</taxon>
        <taxon>Agaricomycotina</taxon>
        <taxon>Agaricomycetes</taxon>
        <taxon>Polyporales</taxon>
        <taxon>Polyporaceae</taxon>
        <taxon>Trametes</taxon>
    </lineage>
</organism>
<comment type="caution">
    <text evidence="1">The sequence shown here is derived from an EMBL/GenBank/DDBJ whole genome shotgun (WGS) entry which is preliminary data.</text>
</comment>